<dbReference type="GO" id="GO:0016887">
    <property type="term" value="F:ATP hydrolysis activity"/>
    <property type="evidence" value="ECO:0007669"/>
    <property type="project" value="InterPro"/>
</dbReference>
<keyword evidence="2" id="KW-0547">Nucleotide-binding</keyword>
<dbReference type="EC" id="3.6.3.30" evidence="5"/>
<reference evidence="5 6" key="1">
    <citation type="submission" date="2015-09" db="EMBL/GenBank/DDBJ databases">
        <title>Genome sequence of Acetobacterium wieringae DSM 1911.</title>
        <authorList>
            <person name="Poehlein A."/>
            <person name="Bengelsdorf F.R."/>
            <person name="Schiel-Bengelsdorf B."/>
            <person name="Duerre P."/>
            <person name="Daniel R."/>
        </authorList>
    </citation>
    <scope>NUCLEOTIDE SEQUENCE [LARGE SCALE GENOMIC DNA]</scope>
    <source>
        <strain evidence="5 6">DSM 1911</strain>
    </source>
</reference>
<comment type="caution">
    <text evidence="5">The sequence shown here is derived from an EMBL/GenBank/DDBJ whole genome shotgun (WGS) entry which is preliminary data.</text>
</comment>
<dbReference type="RefSeq" id="WP_070370004.1">
    <property type="nucleotide sequence ID" value="NZ_CABIIK010000034.1"/>
</dbReference>
<dbReference type="EMBL" id="LKEU01000014">
    <property type="protein sequence ID" value="OFV71903.1"/>
    <property type="molecule type" value="Genomic_DNA"/>
</dbReference>
<dbReference type="STRING" id="52694.ACWI_06510"/>
<gene>
    <name evidence="5" type="primary">fbpC</name>
    <name evidence="5" type="ORF">ACWI_06510</name>
</gene>
<dbReference type="OrthoDB" id="9802264at2"/>
<accession>A0A1F2PKK1</accession>
<dbReference type="AlphaFoldDB" id="A0A1F2PKK1"/>
<dbReference type="PANTHER" id="PTHR42781:SF4">
    <property type="entry name" value="SPERMIDINE_PUTRESCINE IMPORT ATP-BINDING PROTEIN POTA"/>
    <property type="match status" value="1"/>
</dbReference>
<evidence type="ECO:0000256" key="2">
    <source>
        <dbReference type="ARBA" id="ARBA00022741"/>
    </source>
</evidence>
<protein>
    <submittedName>
        <fullName evidence="5">Fe(3+) ions import ATP-binding protein FbpC</fullName>
        <ecNumber evidence="5">3.6.3.30</ecNumber>
    </submittedName>
</protein>
<dbReference type="InterPro" id="IPR003439">
    <property type="entry name" value="ABC_transporter-like_ATP-bd"/>
</dbReference>
<dbReference type="Pfam" id="PF00005">
    <property type="entry name" value="ABC_tran"/>
    <property type="match status" value="1"/>
</dbReference>
<dbReference type="Gene3D" id="3.40.50.300">
    <property type="entry name" value="P-loop containing nucleotide triphosphate hydrolases"/>
    <property type="match status" value="1"/>
</dbReference>
<evidence type="ECO:0000259" key="4">
    <source>
        <dbReference type="PROSITE" id="PS50893"/>
    </source>
</evidence>
<keyword evidence="1" id="KW-0813">Transport</keyword>
<dbReference type="GO" id="GO:0005524">
    <property type="term" value="F:ATP binding"/>
    <property type="evidence" value="ECO:0007669"/>
    <property type="project" value="UniProtKB-KW"/>
</dbReference>
<proteinExistence type="predicted"/>
<sequence length="357" mass="40312">MAFMIDIKKNLYDFQLAVKLQSEEEIIGILGASGSGKSMLLRCIAGLVKPDQGQIIINGKTFFDSQKKINLSMGARKVGFLFQNYALFPNMTVVQNIAFGLDHLPKNEKKRRVDALMEKYHLGDIGNRYPTQISGGQQQRVALARAVAVEPDILLLDEPFSALDVHLRNHMMKEMVESLKEFTGLTLFVTHNREEAYRLADHIAIFNTGKLEVLGHKDVIFKHPASLETAKITGCKNLIKARRCSDYLLDIPKWGVTMQTTMKIAAESGYMGIRANQVKFVNTSEYSGTNCFKVYIADESDGPFRTSLYLKIGSPAKSLDDYHLQAEISREERDRLFDQAQPYEIEINPESVFFVTE</sequence>
<keyword evidence="3 5" id="KW-0067">ATP-binding</keyword>
<dbReference type="PANTHER" id="PTHR42781">
    <property type="entry name" value="SPERMIDINE/PUTRESCINE IMPORT ATP-BINDING PROTEIN POTA"/>
    <property type="match status" value="1"/>
</dbReference>
<evidence type="ECO:0000313" key="5">
    <source>
        <dbReference type="EMBL" id="OFV71903.1"/>
    </source>
</evidence>
<evidence type="ECO:0000256" key="3">
    <source>
        <dbReference type="ARBA" id="ARBA00022840"/>
    </source>
</evidence>
<name>A0A1F2PKK1_9FIRM</name>
<dbReference type="InterPro" id="IPR003593">
    <property type="entry name" value="AAA+_ATPase"/>
</dbReference>
<dbReference type="PROSITE" id="PS00211">
    <property type="entry name" value="ABC_TRANSPORTER_1"/>
    <property type="match status" value="1"/>
</dbReference>
<evidence type="ECO:0000256" key="1">
    <source>
        <dbReference type="ARBA" id="ARBA00022448"/>
    </source>
</evidence>
<dbReference type="SMART" id="SM00382">
    <property type="entry name" value="AAA"/>
    <property type="match status" value="1"/>
</dbReference>
<dbReference type="SUPFAM" id="SSF52540">
    <property type="entry name" value="P-loop containing nucleoside triphosphate hydrolases"/>
    <property type="match status" value="1"/>
</dbReference>
<keyword evidence="5" id="KW-0378">Hydrolase</keyword>
<feature type="domain" description="ABC transporter" evidence="4">
    <location>
        <begin position="2"/>
        <end position="233"/>
    </location>
</feature>
<dbReference type="InterPro" id="IPR027417">
    <property type="entry name" value="P-loop_NTPase"/>
</dbReference>
<organism evidence="5 6">
    <name type="scientific">Acetobacterium wieringae</name>
    <dbReference type="NCBI Taxonomy" id="52694"/>
    <lineage>
        <taxon>Bacteria</taxon>
        <taxon>Bacillati</taxon>
        <taxon>Bacillota</taxon>
        <taxon>Clostridia</taxon>
        <taxon>Eubacteriales</taxon>
        <taxon>Eubacteriaceae</taxon>
        <taxon>Acetobacterium</taxon>
    </lineage>
</organism>
<dbReference type="Proteomes" id="UP000176244">
    <property type="component" value="Unassembled WGS sequence"/>
</dbReference>
<dbReference type="InterPro" id="IPR050093">
    <property type="entry name" value="ABC_SmlMolc_Importer"/>
</dbReference>
<dbReference type="PROSITE" id="PS50893">
    <property type="entry name" value="ABC_TRANSPORTER_2"/>
    <property type="match status" value="1"/>
</dbReference>
<evidence type="ECO:0000313" key="6">
    <source>
        <dbReference type="Proteomes" id="UP000176244"/>
    </source>
</evidence>
<dbReference type="InterPro" id="IPR017871">
    <property type="entry name" value="ABC_transporter-like_CS"/>
</dbReference>